<reference evidence="12" key="1">
    <citation type="submission" date="2021-03" db="EMBL/GenBank/DDBJ databases">
        <authorList>
            <person name="Tagirdzhanova G."/>
        </authorList>
    </citation>
    <scope>NUCLEOTIDE SEQUENCE</scope>
</reference>
<feature type="transmembrane region" description="Helical" evidence="9">
    <location>
        <begin position="747"/>
        <end position="765"/>
    </location>
</feature>
<gene>
    <name evidence="12" type="ORF">IMSHALPRED_010297</name>
</gene>
<dbReference type="InterPro" id="IPR056120">
    <property type="entry name" value="DUF7703"/>
</dbReference>
<feature type="region of interest" description="Disordered" evidence="10">
    <location>
        <begin position="371"/>
        <end position="410"/>
    </location>
</feature>
<dbReference type="PANTHER" id="PTHR45711">
    <property type="entry name" value="CHLORIDE CHANNEL PROTEIN"/>
    <property type="match status" value="1"/>
</dbReference>
<organism evidence="12 13">
    <name type="scientific">Imshaugia aleurites</name>
    <dbReference type="NCBI Taxonomy" id="172621"/>
    <lineage>
        <taxon>Eukaryota</taxon>
        <taxon>Fungi</taxon>
        <taxon>Dikarya</taxon>
        <taxon>Ascomycota</taxon>
        <taxon>Pezizomycotina</taxon>
        <taxon>Lecanoromycetes</taxon>
        <taxon>OSLEUM clade</taxon>
        <taxon>Lecanoromycetidae</taxon>
        <taxon>Lecanorales</taxon>
        <taxon>Lecanorineae</taxon>
        <taxon>Parmeliaceae</taxon>
        <taxon>Imshaugia</taxon>
    </lineage>
</organism>
<evidence type="ECO:0000259" key="11">
    <source>
        <dbReference type="PROSITE" id="PS51371"/>
    </source>
</evidence>
<dbReference type="InterPro" id="IPR014743">
    <property type="entry name" value="Cl-channel_core"/>
</dbReference>
<feature type="compositionally biased region" description="Polar residues" evidence="10">
    <location>
        <begin position="309"/>
        <end position="318"/>
    </location>
</feature>
<evidence type="ECO:0000256" key="9">
    <source>
        <dbReference type="RuleBase" id="RU361221"/>
    </source>
</evidence>
<feature type="transmembrane region" description="Helical" evidence="9">
    <location>
        <begin position="798"/>
        <end position="821"/>
    </location>
</feature>
<evidence type="ECO:0000256" key="2">
    <source>
        <dbReference type="ARBA" id="ARBA00022448"/>
    </source>
</evidence>
<dbReference type="PANTHER" id="PTHR45711:SF3">
    <property type="entry name" value="CLC CHANNEL"/>
    <property type="match status" value="1"/>
</dbReference>
<feature type="transmembrane region" description="Helical" evidence="9">
    <location>
        <begin position="872"/>
        <end position="899"/>
    </location>
</feature>
<dbReference type="Proteomes" id="UP000664534">
    <property type="component" value="Unassembled WGS sequence"/>
</dbReference>
<feature type="transmembrane region" description="Helical" evidence="9">
    <location>
        <begin position="833"/>
        <end position="852"/>
    </location>
</feature>
<protein>
    <recommendedName>
        <fullName evidence="9">Chloride channel protein</fullName>
    </recommendedName>
</protein>
<comment type="caution">
    <text evidence="12">The sequence shown here is derived from an EMBL/GenBank/DDBJ whole genome shotgun (WGS) entry which is preliminary data.</text>
</comment>
<evidence type="ECO:0000256" key="4">
    <source>
        <dbReference type="ARBA" id="ARBA00022989"/>
    </source>
</evidence>
<feature type="transmembrane region" description="Helical" evidence="9">
    <location>
        <begin position="246"/>
        <end position="262"/>
    </location>
</feature>
<dbReference type="InterPro" id="IPR000644">
    <property type="entry name" value="CBS_dom"/>
</dbReference>
<evidence type="ECO:0000256" key="1">
    <source>
        <dbReference type="ARBA" id="ARBA00004141"/>
    </source>
</evidence>
<feature type="domain" description="CBS" evidence="11">
    <location>
        <begin position="1203"/>
        <end position="1260"/>
    </location>
</feature>
<evidence type="ECO:0000256" key="5">
    <source>
        <dbReference type="ARBA" id="ARBA00023065"/>
    </source>
</evidence>
<feature type="transmembrane region" description="Helical" evidence="9">
    <location>
        <begin position="167"/>
        <end position="191"/>
    </location>
</feature>
<keyword evidence="3 9" id="KW-0812">Transmembrane</keyword>
<comment type="similarity">
    <text evidence="9">Belongs to the chloride channel (TC 2.A.49) family.</text>
</comment>
<dbReference type="EMBL" id="CAJPDT010000085">
    <property type="protein sequence ID" value="CAF9935639.1"/>
    <property type="molecule type" value="Genomic_DNA"/>
</dbReference>
<evidence type="ECO:0000256" key="10">
    <source>
        <dbReference type="SAM" id="MobiDB-lite"/>
    </source>
</evidence>
<feature type="transmembrane region" description="Helical" evidence="9">
    <location>
        <begin position="580"/>
        <end position="607"/>
    </location>
</feature>
<keyword evidence="4 9" id="KW-1133">Transmembrane helix</keyword>
<keyword evidence="13" id="KW-1185">Reference proteome</keyword>
<dbReference type="PROSITE" id="PS51371">
    <property type="entry name" value="CBS"/>
    <property type="match status" value="1"/>
</dbReference>
<sequence>MGFYSPYAIAESEQPQWKPGENLAAAAFIGISLFLVLDVNVGIWRVFRKRTGYYYWSMQLGTLACAADALGGILKYLVPHSVHIWGLYTFLLLCGWSVYAPAQLLVLYCRLHLVNQSHRLQRWLLIMIASTIFIIVIPTWIVVWPAYDPDPKISSLWSPRDAIVERYNQIGYTLVELVLSGVYVWSLLGLLNLKSGVRQRRVMLDLIYVNVIIVLFDILVVILVYLNQVGISHPVQTFSYALKFKLEFVVLNQLMAVAARGLQRESFEERRYHHSSAHDAFSAECRRWNEKAPIDPRKDDSDSDHEAFQKSSSSMESVQLTVPEAVVLRANQSPRQSTTDTELYDHSNLKEDIFGAEQDVRLKNYLQDDSISSRGGEVEGIRMHPSEAFSDETLRPGESSTPGESSSHIRLRLLKDGKNKALQSMRHSLRHDVNQDAGNGRQAMSATVKRHLPRRGNDRNEEEEDDDDDEMGVHMWERNGKQNLSYALGMPQDIEQPSERSKLLSHLPSDRRLSAVQQEEDAQSVIGSYLSKDEQALSSAPIGERLPYNDYTTVDWLHDLVKDSYRFRAVHSRPGIRYRLVAIFDACSGWIAAALIGIFTACVAFLVDIAEATVSDWKLGYCTSNPFANREACCTERRPFFSPTKANLGEGCDDWQMWTDGWYGAFGIYVGFALAFGVISSSLTMLTKSTLPAAAPGHGDQHKDPNAGTDQPVTGKSIYLAAGSGIPEIKTILSGFVIPHFLDFKVLFVKAVGAVFAVATGMCLGKEGPFVHISTCVAYLVGKCFPKYRENDRKMRELLSAGCSSGLSVAFGAPIGGILFSYEEISTYFPRKVLWRAFFCSLWAAVILKALNPTGTGKLALFETNYGTSYSPIHYLIFILLGVAGGLWGGTFCKCNFLWSKSFRQFGIIKNYPVFEVFIVVLATGLLQYPNPMTREPGDKIIKNLLQDCRLSTSSWICQHEANGSPPMYIGWLVYGTLVKLVLTTVTFGCKVPSGIIIPALDAGAFFGRLVGQWVTTISPGIFAMVGAAAFLAGVSRMTISLCVIMFELTGELEYVVPNMIAILVAKWVADALEHESVYDLAQTVLGHPFLDQDHAICLVQREKHMVEELIPPKQTMEDITVNVPKDNKVPRKVLEEKLDKLKERGLLDAGLVLVQDGMLQGYLAEGELDFGLTSLGGVWESSERVRLLGLAEEGEFDLSSFVDRTPLSICAKAPMEYAVEMFGKLGLRYLCVVEEGTGRLVGVILKKRLVVWLEGLKHQ</sequence>
<dbReference type="InterPro" id="IPR046342">
    <property type="entry name" value="CBS_dom_sf"/>
</dbReference>
<keyword evidence="2 9" id="KW-0813">Transport</keyword>
<feature type="transmembrane region" description="Helical" evidence="9">
    <location>
        <begin position="203"/>
        <end position="226"/>
    </location>
</feature>
<evidence type="ECO:0000313" key="12">
    <source>
        <dbReference type="EMBL" id="CAF9935639.1"/>
    </source>
</evidence>
<keyword evidence="8" id="KW-0129">CBS domain</keyword>
<evidence type="ECO:0000256" key="7">
    <source>
        <dbReference type="ARBA" id="ARBA00023214"/>
    </source>
</evidence>
<feature type="compositionally biased region" description="Acidic residues" evidence="10">
    <location>
        <begin position="460"/>
        <end position="470"/>
    </location>
</feature>
<feature type="transmembrane region" description="Helical" evidence="9">
    <location>
        <begin position="23"/>
        <end position="41"/>
    </location>
</feature>
<evidence type="ECO:0000256" key="3">
    <source>
        <dbReference type="ARBA" id="ARBA00022692"/>
    </source>
</evidence>
<feature type="transmembrane region" description="Helical" evidence="9">
    <location>
        <begin position="123"/>
        <end position="147"/>
    </location>
</feature>
<feature type="transmembrane region" description="Helical" evidence="9">
    <location>
        <begin position="969"/>
        <end position="989"/>
    </location>
</feature>
<accession>A0A8H3G6E7</accession>
<feature type="transmembrane region" description="Helical" evidence="9">
    <location>
        <begin position="911"/>
        <end position="929"/>
    </location>
</feature>
<feature type="compositionally biased region" description="Basic and acidic residues" evidence="10">
    <location>
        <begin position="292"/>
        <end position="308"/>
    </location>
</feature>
<dbReference type="GO" id="GO:0005247">
    <property type="term" value="F:voltage-gated chloride channel activity"/>
    <property type="evidence" value="ECO:0007669"/>
    <property type="project" value="TreeGrafter"/>
</dbReference>
<dbReference type="GO" id="GO:0005794">
    <property type="term" value="C:Golgi apparatus"/>
    <property type="evidence" value="ECO:0007669"/>
    <property type="project" value="TreeGrafter"/>
</dbReference>
<keyword evidence="6 9" id="KW-0472">Membrane</keyword>
<keyword evidence="7 9" id="KW-0868">Chloride</keyword>
<dbReference type="Pfam" id="PF24802">
    <property type="entry name" value="DUF7703"/>
    <property type="match status" value="1"/>
</dbReference>
<feature type="transmembrane region" description="Helical" evidence="9">
    <location>
        <begin position="53"/>
        <end position="78"/>
    </location>
</feature>
<feature type="compositionally biased region" description="Low complexity" evidence="10">
    <location>
        <begin position="396"/>
        <end position="406"/>
    </location>
</feature>
<keyword evidence="5 9" id="KW-0406">Ion transport</keyword>
<dbReference type="SUPFAM" id="SSF81340">
    <property type="entry name" value="Clc chloride channel"/>
    <property type="match status" value="1"/>
</dbReference>
<dbReference type="Gene3D" id="1.10.3080.10">
    <property type="entry name" value="Clc chloride channel"/>
    <property type="match status" value="1"/>
</dbReference>
<feature type="region of interest" description="Disordered" evidence="10">
    <location>
        <begin position="430"/>
        <end position="471"/>
    </location>
</feature>
<dbReference type="GO" id="GO:0005886">
    <property type="term" value="C:plasma membrane"/>
    <property type="evidence" value="ECO:0007669"/>
    <property type="project" value="TreeGrafter"/>
</dbReference>
<dbReference type="PRINTS" id="PR00762">
    <property type="entry name" value="CLCHANNEL"/>
</dbReference>
<dbReference type="AlphaFoldDB" id="A0A8H3G6E7"/>
<name>A0A8H3G6E7_9LECA</name>
<dbReference type="GO" id="GO:0005769">
    <property type="term" value="C:early endosome"/>
    <property type="evidence" value="ECO:0007669"/>
    <property type="project" value="TreeGrafter"/>
</dbReference>
<dbReference type="SUPFAM" id="SSF54631">
    <property type="entry name" value="CBS-domain pair"/>
    <property type="match status" value="1"/>
</dbReference>
<evidence type="ECO:0000313" key="13">
    <source>
        <dbReference type="Proteomes" id="UP000664534"/>
    </source>
</evidence>
<evidence type="ECO:0000256" key="8">
    <source>
        <dbReference type="PROSITE-ProRule" id="PRU00703"/>
    </source>
</evidence>
<dbReference type="InterPro" id="IPR001807">
    <property type="entry name" value="ClC"/>
</dbReference>
<proteinExistence type="inferred from homology"/>
<dbReference type="CDD" id="cd03684">
    <property type="entry name" value="ClC_3_like"/>
    <property type="match status" value="1"/>
</dbReference>
<feature type="region of interest" description="Disordered" evidence="10">
    <location>
        <begin position="292"/>
        <end position="318"/>
    </location>
</feature>
<comment type="caution">
    <text evidence="9">Lacks conserved residue(s) required for the propagation of feature annotation.</text>
</comment>
<evidence type="ECO:0000256" key="6">
    <source>
        <dbReference type="ARBA" id="ARBA00023136"/>
    </source>
</evidence>
<comment type="subcellular location">
    <subcellularLocation>
        <location evidence="1 9">Membrane</location>
        <topology evidence="1 9">Multi-pass membrane protein</topology>
    </subcellularLocation>
</comment>
<feature type="transmembrane region" description="Helical" evidence="9">
    <location>
        <begin position="84"/>
        <end position="111"/>
    </location>
</feature>
<feature type="compositionally biased region" description="Basic and acidic residues" evidence="10">
    <location>
        <begin position="376"/>
        <end position="385"/>
    </location>
</feature>
<dbReference type="OrthoDB" id="44789at2759"/>
<dbReference type="Pfam" id="PF00654">
    <property type="entry name" value="Voltage_CLC"/>
    <property type="match status" value="1"/>
</dbReference>
<feature type="transmembrane region" description="Helical" evidence="9">
    <location>
        <begin position="661"/>
        <end position="679"/>
    </location>
</feature>